<protein>
    <submittedName>
        <fullName evidence="2">Uncharacterized protein</fullName>
    </submittedName>
</protein>
<evidence type="ECO:0000256" key="1">
    <source>
        <dbReference type="SAM" id="MobiDB-lite"/>
    </source>
</evidence>
<feature type="non-terminal residue" evidence="2">
    <location>
        <position position="134"/>
    </location>
</feature>
<dbReference type="EMBL" id="CADCTL010000081">
    <property type="protein sequence ID" value="CAA9230714.1"/>
    <property type="molecule type" value="Genomic_DNA"/>
</dbReference>
<feature type="region of interest" description="Disordered" evidence="1">
    <location>
        <begin position="92"/>
        <end position="134"/>
    </location>
</feature>
<proteinExistence type="predicted"/>
<evidence type="ECO:0000313" key="2">
    <source>
        <dbReference type="EMBL" id="CAA9230714.1"/>
    </source>
</evidence>
<reference evidence="2" key="1">
    <citation type="submission" date="2020-02" db="EMBL/GenBank/DDBJ databases">
        <authorList>
            <person name="Meier V. D."/>
        </authorList>
    </citation>
    <scope>NUCLEOTIDE SEQUENCE</scope>
    <source>
        <strain evidence="2">AVDCRST_MAG04</strain>
    </source>
</reference>
<gene>
    <name evidence="2" type="ORF">AVDCRST_MAG04-1111</name>
</gene>
<accession>A0A6J4HTK6</accession>
<name>A0A6J4HTK6_9PROT</name>
<sequence>GRLRAARQRRGGLVSLQRPLEALLRGAARRLRAADRRRARAPHRPCARQRRLARTQGLGRPRGDQPRLPAALQPGTAAGRASLALGRRACRQPALRHPCRPRGRHRRALPPPRGGDHQAAHPLPLVAQADKAEL</sequence>
<feature type="compositionally biased region" description="Basic residues" evidence="1">
    <location>
        <begin position="97"/>
        <end position="108"/>
    </location>
</feature>
<feature type="compositionally biased region" description="Basic residues" evidence="1">
    <location>
        <begin position="33"/>
        <end position="53"/>
    </location>
</feature>
<feature type="non-terminal residue" evidence="2">
    <location>
        <position position="1"/>
    </location>
</feature>
<organism evidence="2">
    <name type="scientific">uncultured Acetobacteraceae bacterium</name>
    <dbReference type="NCBI Taxonomy" id="169975"/>
    <lineage>
        <taxon>Bacteria</taxon>
        <taxon>Pseudomonadati</taxon>
        <taxon>Pseudomonadota</taxon>
        <taxon>Alphaproteobacteria</taxon>
        <taxon>Acetobacterales</taxon>
        <taxon>Acetobacteraceae</taxon>
        <taxon>environmental samples</taxon>
    </lineage>
</organism>
<feature type="region of interest" description="Disordered" evidence="1">
    <location>
        <begin position="33"/>
        <end position="75"/>
    </location>
</feature>
<dbReference type="AlphaFoldDB" id="A0A6J4HTK6"/>